<dbReference type="InterPro" id="IPR006517">
    <property type="entry name" value="Phage_terminase_lsu-like_C"/>
</dbReference>
<evidence type="ECO:0000256" key="1">
    <source>
        <dbReference type="ARBA" id="ARBA00022612"/>
    </source>
</evidence>
<evidence type="ECO:0000259" key="5">
    <source>
        <dbReference type="Pfam" id="PF17289"/>
    </source>
</evidence>
<dbReference type="Gene3D" id="3.30.420.240">
    <property type="match status" value="1"/>
</dbReference>
<dbReference type="Gene3D" id="3.40.50.300">
    <property type="entry name" value="P-loop containing nucleotide triphosphate hydrolases"/>
    <property type="match status" value="1"/>
</dbReference>
<dbReference type="InterPro" id="IPR027417">
    <property type="entry name" value="P-loop_NTPase"/>
</dbReference>
<accession>A0A6J5NN68</accession>
<evidence type="ECO:0000256" key="3">
    <source>
        <dbReference type="ARBA" id="ARBA00022840"/>
    </source>
</evidence>
<evidence type="ECO:0000313" key="6">
    <source>
        <dbReference type="EMBL" id="CAB4158605.1"/>
    </source>
</evidence>
<sequence>MTTPATAAQYLLQLDAARANFLDFVRFQHPSWKLEPFQLELIAILDALGKRTLTNDAGDPAYNVLINMPPRHGKSTIATWLWPAWLMIRAPAEETIMSCAYNSELAIDYGRRVRQYVQDKRAAQINPDFSIPHAVRAAEDWMTTSGGRYFGVGLNGTTTGRPATVLILDDPIKSRADAESSATRTKTWSFYTGSLSMRLQPTPAGLHPIQVVIHTRWHPDDPAGRIQASEDWEEGRWLHYTYRGITTLPDGTEAALWPSRFPLETLKRVQRRDPREFEAQYQQNPYVLGGEIIKESWWRTTPVDPPPTYSSVVITLDTAYKVRTRNDFSVLLVAGLTPQGDIHILDIVRARLEYPDLRDLIVRQNAIWRSRGLRAIYIEDHASGQSLAQDLRREAGLSVIPKRVTHDKVTRATLQTPLIEGGRVFIPADAPWRPAFVLECSQFPSSTHDDQVDALVLALDTLSRLSAPAAAFDTNSILNTSLNAQSTHYGKSLAEIFGRHSFLGR</sequence>
<protein>
    <submittedName>
        <fullName evidence="6">Archaeophage PsiM2, terminase large subunit</fullName>
    </submittedName>
</protein>
<reference evidence="6" key="1">
    <citation type="submission" date="2020-04" db="EMBL/GenBank/DDBJ databases">
        <authorList>
            <person name="Chiriac C."/>
            <person name="Salcher M."/>
            <person name="Ghai R."/>
            <person name="Kavagutti S V."/>
        </authorList>
    </citation>
    <scope>NUCLEOTIDE SEQUENCE</scope>
</reference>
<keyword evidence="2" id="KW-0547">Nucleotide-binding</keyword>
<evidence type="ECO:0000256" key="2">
    <source>
        <dbReference type="ARBA" id="ARBA00022741"/>
    </source>
</evidence>
<gene>
    <name evidence="6" type="ORF">UFOVP706_19</name>
</gene>
<dbReference type="Pfam" id="PF17289">
    <property type="entry name" value="Terminase_6C"/>
    <property type="match status" value="1"/>
</dbReference>
<keyword evidence="4" id="KW-0231">Viral genome packaging</keyword>
<organism evidence="6">
    <name type="scientific">uncultured Caudovirales phage</name>
    <dbReference type="NCBI Taxonomy" id="2100421"/>
    <lineage>
        <taxon>Viruses</taxon>
        <taxon>Duplodnaviria</taxon>
        <taxon>Heunggongvirae</taxon>
        <taxon>Uroviricota</taxon>
        <taxon>Caudoviricetes</taxon>
        <taxon>Peduoviridae</taxon>
        <taxon>Maltschvirus</taxon>
        <taxon>Maltschvirus maltsch</taxon>
    </lineage>
</organism>
<evidence type="ECO:0000256" key="4">
    <source>
        <dbReference type="ARBA" id="ARBA00023219"/>
    </source>
</evidence>
<dbReference type="InterPro" id="IPR035421">
    <property type="entry name" value="Terminase_6C"/>
</dbReference>
<name>A0A6J5NN68_9CAUD</name>
<proteinExistence type="predicted"/>
<keyword evidence="1" id="KW-1188">Viral release from host cell</keyword>
<feature type="domain" description="Terminase large subunit gp17-like C-terminal" evidence="5">
    <location>
        <begin position="314"/>
        <end position="460"/>
    </location>
</feature>
<dbReference type="NCBIfam" id="TIGR01630">
    <property type="entry name" value="psiM2_ORF9"/>
    <property type="match status" value="1"/>
</dbReference>
<dbReference type="EMBL" id="LR796682">
    <property type="protein sequence ID" value="CAB4158605.1"/>
    <property type="molecule type" value="Genomic_DNA"/>
</dbReference>
<keyword evidence="3" id="KW-0067">ATP-binding</keyword>
<dbReference type="GO" id="GO:0005524">
    <property type="term" value="F:ATP binding"/>
    <property type="evidence" value="ECO:0007669"/>
    <property type="project" value="UniProtKB-KW"/>
</dbReference>